<feature type="non-terminal residue" evidence="2">
    <location>
        <position position="59"/>
    </location>
</feature>
<evidence type="ECO:0000313" key="3">
    <source>
        <dbReference type="Proteomes" id="UP001266305"/>
    </source>
</evidence>
<comment type="caution">
    <text evidence="2">The sequence shown here is derived from an EMBL/GenBank/DDBJ whole genome shotgun (WGS) entry which is preliminary data.</text>
</comment>
<proteinExistence type="predicted"/>
<name>A0ABQ9W721_SAGOE</name>
<sequence>MAEWFSGSSAFPQWQSPGERHTTPSFPPPRPPPMHAHAPTSPRAFPNARCSAAPPDAAA</sequence>
<feature type="region of interest" description="Disordered" evidence="1">
    <location>
        <begin position="1"/>
        <end position="59"/>
    </location>
</feature>
<protein>
    <submittedName>
        <fullName evidence="2">Uncharacterized protein</fullName>
    </submittedName>
</protein>
<evidence type="ECO:0000313" key="2">
    <source>
        <dbReference type="EMBL" id="KAK2117201.1"/>
    </source>
</evidence>
<reference evidence="2 3" key="1">
    <citation type="submission" date="2023-05" db="EMBL/GenBank/DDBJ databases">
        <title>B98-5 Cell Line De Novo Hybrid Assembly: An Optical Mapping Approach.</title>
        <authorList>
            <person name="Kananen K."/>
            <person name="Auerbach J.A."/>
            <person name="Kautto E."/>
            <person name="Blachly J.S."/>
        </authorList>
    </citation>
    <scope>NUCLEOTIDE SEQUENCE [LARGE SCALE GENOMIC DNA]</scope>
    <source>
        <strain evidence="2">B95-8</strain>
        <tissue evidence="2">Cell line</tissue>
    </source>
</reference>
<gene>
    <name evidence="2" type="ORF">P7K49_004087</name>
</gene>
<accession>A0ABQ9W721</accession>
<feature type="compositionally biased region" description="Pro residues" evidence="1">
    <location>
        <begin position="25"/>
        <end position="34"/>
    </location>
</feature>
<organism evidence="2 3">
    <name type="scientific">Saguinus oedipus</name>
    <name type="common">Cotton-top tamarin</name>
    <name type="synonym">Oedipomidas oedipus</name>
    <dbReference type="NCBI Taxonomy" id="9490"/>
    <lineage>
        <taxon>Eukaryota</taxon>
        <taxon>Metazoa</taxon>
        <taxon>Chordata</taxon>
        <taxon>Craniata</taxon>
        <taxon>Vertebrata</taxon>
        <taxon>Euteleostomi</taxon>
        <taxon>Mammalia</taxon>
        <taxon>Eutheria</taxon>
        <taxon>Euarchontoglires</taxon>
        <taxon>Primates</taxon>
        <taxon>Haplorrhini</taxon>
        <taxon>Platyrrhini</taxon>
        <taxon>Cebidae</taxon>
        <taxon>Callitrichinae</taxon>
        <taxon>Saguinus</taxon>
    </lineage>
</organism>
<keyword evidence="3" id="KW-1185">Reference proteome</keyword>
<dbReference type="Proteomes" id="UP001266305">
    <property type="component" value="Unassembled WGS sequence"/>
</dbReference>
<evidence type="ECO:0000256" key="1">
    <source>
        <dbReference type="SAM" id="MobiDB-lite"/>
    </source>
</evidence>
<dbReference type="EMBL" id="JASSZA010000002">
    <property type="protein sequence ID" value="KAK2117201.1"/>
    <property type="molecule type" value="Genomic_DNA"/>
</dbReference>
<feature type="compositionally biased region" description="Polar residues" evidence="1">
    <location>
        <begin position="1"/>
        <end position="16"/>
    </location>
</feature>